<dbReference type="SUPFAM" id="SSF56801">
    <property type="entry name" value="Acetyl-CoA synthetase-like"/>
    <property type="match status" value="1"/>
</dbReference>
<protein>
    <recommendedName>
        <fullName evidence="3">Phenylacetate-CoA ligase</fullName>
    </recommendedName>
</protein>
<dbReference type="Proteomes" id="UP001198901">
    <property type="component" value="Unassembled WGS sequence"/>
</dbReference>
<dbReference type="InterPro" id="IPR042099">
    <property type="entry name" value="ANL_N_sf"/>
</dbReference>
<organism evidence="1 2">
    <name type="scientific">Winogradskyella alexanderae</name>
    <dbReference type="NCBI Taxonomy" id="2877123"/>
    <lineage>
        <taxon>Bacteria</taxon>
        <taxon>Pseudomonadati</taxon>
        <taxon>Bacteroidota</taxon>
        <taxon>Flavobacteriia</taxon>
        <taxon>Flavobacteriales</taxon>
        <taxon>Flavobacteriaceae</taxon>
        <taxon>Winogradskyella</taxon>
    </lineage>
</organism>
<sequence length="415" mass="47755">MHHIKSLIEFNLKHNSLLDRKISEIDTFYQNENIEEQKNQKLLQLINKTSKNKFYKDFYKSHDVDITKIKDFRDLGKLPIITKNDVKNNADLIKQKPFLIKGYTSGTTGSPLVVYRDLKSIVAENAYVWWYRLQYGLSPKDKKISIRGDLGKNKLFYYDSASKTLHISSFNINSNTFKQIETKIKELKPKALLGYPSSLLTLASIYKQNNQYIKIPLVFTSSETLYGYQEDLICEVFSSKIADWYGNSERTIALYRDGKKYYEPLLYSINEYRSNSILTTSLINDAFPLINYIVNDTVKTDLKYSERNKSIVIDGILGRSESSITLEDGSKIGAAALSLIFKDMDILNSQIIQKSPNSFTFNIVIGTSFKSKKELYKKIIQKLGTEVNIEIKIVTEEEIVYTDSGKYSLVMNSQE</sequence>
<dbReference type="EMBL" id="JAIUJR010000001">
    <property type="protein sequence ID" value="MCA0131302.1"/>
    <property type="molecule type" value="Genomic_DNA"/>
</dbReference>
<comment type="caution">
    <text evidence="1">The sequence shown here is derived from an EMBL/GenBank/DDBJ whole genome shotgun (WGS) entry which is preliminary data.</text>
</comment>
<evidence type="ECO:0008006" key="3">
    <source>
        <dbReference type="Google" id="ProtNLM"/>
    </source>
</evidence>
<proteinExistence type="predicted"/>
<evidence type="ECO:0000313" key="2">
    <source>
        <dbReference type="Proteomes" id="UP001198901"/>
    </source>
</evidence>
<dbReference type="RefSeq" id="WP_224524816.1">
    <property type="nucleotide sequence ID" value="NZ_JAIUJR010000001.1"/>
</dbReference>
<evidence type="ECO:0000313" key="1">
    <source>
        <dbReference type="EMBL" id="MCA0131302.1"/>
    </source>
</evidence>
<gene>
    <name evidence="1" type="ORF">LBU54_01810</name>
</gene>
<reference evidence="2" key="1">
    <citation type="submission" date="2023-07" db="EMBL/GenBank/DDBJ databases">
        <authorList>
            <person name="Yue Y."/>
        </authorList>
    </citation>
    <scope>NUCLEOTIDE SEQUENCE [LARGE SCALE GENOMIC DNA]</scope>
    <source>
        <strain evidence="2">D23</strain>
    </source>
</reference>
<dbReference type="Gene3D" id="3.40.50.12780">
    <property type="entry name" value="N-terminal domain of ligase-like"/>
    <property type="match status" value="1"/>
</dbReference>
<dbReference type="InterPro" id="IPR053158">
    <property type="entry name" value="CapK_Type1_Caps_Biosynth"/>
</dbReference>
<keyword evidence="2" id="KW-1185">Reference proteome</keyword>
<name>A0ABS7XQR2_9FLAO</name>
<dbReference type="PANTHER" id="PTHR36932">
    <property type="entry name" value="CAPSULAR POLYSACCHARIDE BIOSYNTHESIS PROTEIN"/>
    <property type="match status" value="1"/>
</dbReference>
<dbReference type="PANTHER" id="PTHR36932:SF1">
    <property type="entry name" value="CAPSULAR POLYSACCHARIDE BIOSYNTHESIS PROTEIN"/>
    <property type="match status" value="1"/>
</dbReference>
<accession>A0ABS7XQR2</accession>